<dbReference type="InterPro" id="IPR045170">
    <property type="entry name" value="MTOX"/>
</dbReference>
<dbReference type="PANTHER" id="PTHR10961">
    <property type="entry name" value="PEROXISOMAL SARCOSINE OXIDASE"/>
    <property type="match status" value="1"/>
</dbReference>
<name>A0A135T5H6_9PEZI</name>
<dbReference type="InterPro" id="IPR036188">
    <property type="entry name" value="FAD/NAD-bd_sf"/>
</dbReference>
<dbReference type="Gene3D" id="3.50.50.60">
    <property type="entry name" value="FAD/NAD(P)-binding domain"/>
    <property type="match status" value="1"/>
</dbReference>
<comment type="caution">
    <text evidence="8">The sequence shown here is derived from an EMBL/GenBank/DDBJ whole genome shotgun (WGS) entry which is preliminary data.</text>
</comment>
<evidence type="ECO:0000256" key="3">
    <source>
        <dbReference type="ARBA" id="ARBA00022630"/>
    </source>
</evidence>
<dbReference type="Proteomes" id="UP000070121">
    <property type="component" value="Unassembled WGS sequence"/>
</dbReference>
<proteinExistence type="inferred from homology"/>
<evidence type="ECO:0000256" key="6">
    <source>
        <dbReference type="SAM" id="MobiDB-lite"/>
    </source>
</evidence>
<sequence length="429" mass="47904">MSEPRSVAIVGAGIFGLSLAVALSKREHRVVVFERYRYDETHYEPDLNGNTQAASVDHNKIFRASYGSKLHYQRLAFESRAAWEKINEKRHQENDELDRSDLFSGCGMLRVQPTAELDPLERETLSNFERDGLRDTQFTYEAVLDSTAGFTKCSEACAYFYKLALRQGVEFHFGPEKGAFDSIVEDNQSPSHLKKTVGIKTKDGIVHKADVMAIAGSVVTFKVDKNDANLWNKYSPERFPVITWRSAPRNPSGKDTGSVYVFPRTADGLIKIGFRGIKFTNFQHAPSEAGFTQDGQWSVPLPPADSVIVLDPAREAIRKFVSIFLPEFADKDFNSTKLCWYTDSLDNSFVIDHVPTYSGGSVFVATGGSGHGAKFLPVLGEHAADILMHGDQSSSFMRQHWRWRDRIHRGNGLEEGPDGPRNIGGSKEA</sequence>
<organism evidence="8 9">
    <name type="scientific">Colletotrichum salicis</name>
    <dbReference type="NCBI Taxonomy" id="1209931"/>
    <lineage>
        <taxon>Eukaryota</taxon>
        <taxon>Fungi</taxon>
        <taxon>Dikarya</taxon>
        <taxon>Ascomycota</taxon>
        <taxon>Pezizomycotina</taxon>
        <taxon>Sordariomycetes</taxon>
        <taxon>Hypocreomycetidae</taxon>
        <taxon>Glomerellales</taxon>
        <taxon>Glomerellaceae</taxon>
        <taxon>Colletotrichum</taxon>
        <taxon>Colletotrichum acutatum species complex</taxon>
    </lineage>
</organism>
<comment type="similarity">
    <text evidence="2">Belongs to the MSOX/MTOX family.</text>
</comment>
<reference evidence="8 9" key="1">
    <citation type="submission" date="2014-02" db="EMBL/GenBank/DDBJ databases">
        <title>The genome sequence of Colletotrichum salicis CBS 607.94.</title>
        <authorList>
            <person name="Baroncelli R."/>
            <person name="Thon M.R."/>
        </authorList>
    </citation>
    <scope>NUCLEOTIDE SEQUENCE [LARGE SCALE GENOMIC DNA]</scope>
    <source>
        <strain evidence="8 9">CBS 607.94</strain>
    </source>
</reference>
<evidence type="ECO:0000256" key="2">
    <source>
        <dbReference type="ARBA" id="ARBA00010989"/>
    </source>
</evidence>
<evidence type="ECO:0000256" key="5">
    <source>
        <dbReference type="ARBA" id="ARBA00023002"/>
    </source>
</evidence>
<evidence type="ECO:0000256" key="4">
    <source>
        <dbReference type="ARBA" id="ARBA00022827"/>
    </source>
</evidence>
<evidence type="ECO:0000313" key="8">
    <source>
        <dbReference type="EMBL" id="KXH43392.1"/>
    </source>
</evidence>
<dbReference type="GO" id="GO:0050660">
    <property type="term" value="F:flavin adenine dinucleotide binding"/>
    <property type="evidence" value="ECO:0007669"/>
    <property type="project" value="InterPro"/>
</dbReference>
<gene>
    <name evidence="8" type="ORF">CSAL01_12172</name>
</gene>
<dbReference type="InterPro" id="IPR006076">
    <property type="entry name" value="FAD-dep_OxRdtase"/>
</dbReference>
<feature type="region of interest" description="Disordered" evidence="6">
    <location>
        <begin position="409"/>
        <end position="429"/>
    </location>
</feature>
<keyword evidence="5" id="KW-0560">Oxidoreductase</keyword>
<dbReference type="GO" id="GO:0008115">
    <property type="term" value="F:sarcosine oxidase activity"/>
    <property type="evidence" value="ECO:0007669"/>
    <property type="project" value="TreeGrafter"/>
</dbReference>
<evidence type="ECO:0000259" key="7">
    <source>
        <dbReference type="Pfam" id="PF01266"/>
    </source>
</evidence>
<dbReference type="SUPFAM" id="SSF51905">
    <property type="entry name" value="FAD/NAD(P)-binding domain"/>
    <property type="match status" value="1"/>
</dbReference>
<keyword evidence="9" id="KW-1185">Reference proteome</keyword>
<evidence type="ECO:0000256" key="1">
    <source>
        <dbReference type="ARBA" id="ARBA00001974"/>
    </source>
</evidence>
<comment type="cofactor">
    <cofactor evidence="1">
        <name>FAD</name>
        <dbReference type="ChEBI" id="CHEBI:57692"/>
    </cofactor>
</comment>
<keyword evidence="4" id="KW-0274">FAD</keyword>
<dbReference type="OrthoDB" id="2219495at2759"/>
<dbReference type="PANTHER" id="PTHR10961:SF15">
    <property type="entry name" value="FAD DEPENDENT OXIDOREDUCTASE DOMAIN-CONTAINING PROTEIN"/>
    <property type="match status" value="1"/>
</dbReference>
<dbReference type="STRING" id="1209931.A0A135T5H6"/>
<dbReference type="Pfam" id="PF01266">
    <property type="entry name" value="DAO"/>
    <property type="match status" value="1"/>
</dbReference>
<dbReference type="Gene3D" id="3.30.9.10">
    <property type="entry name" value="D-Amino Acid Oxidase, subunit A, domain 2"/>
    <property type="match status" value="1"/>
</dbReference>
<accession>A0A135T5H6</accession>
<keyword evidence="3" id="KW-0285">Flavoprotein</keyword>
<feature type="domain" description="FAD dependent oxidoreductase" evidence="7">
    <location>
        <begin position="7"/>
        <end position="385"/>
    </location>
</feature>
<dbReference type="AlphaFoldDB" id="A0A135T5H6"/>
<protein>
    <submittedName>
        <fullName evidence="8">FAD dependent oxidoreductase</fullName>
    </submittedName>
</protein>
<dbReference type="EMBL" id="JFFI01002105">
    <property type="protein sequence ID" value="KXH43392.1"/>
    <property type="molecule type" value="Genomic_DNA"/>
</dbReference>
<evidence type="ECO:0000313" key="9">
    <source>
        <dbReference type="Proteomes" id="UP000070121"/>
    </source>
</evidence>